<name>A0ACB8AJ19_9AGAM</name>
<gene>
    <name evidence="1" type="ORF">BJ138DRAFT_1124813</name>
</gene>
<sequence length="341" mass="38418">MLDDETPRSGTMEPPVGNDQPSGSGIASKPMEECENVVKQFKHGEVTFANAILKIQTIFHDSIQPAGSESGGTDFNSALTTYLDMLQEAVTDNRNAIQRGKRAGAQIESGGTDIIVPDGEESQGRNSPNADIDEVEAFTNKRKRTDDDCFTWAVRSEIARTSMGPELTRTLDTLDKWSTDPKFIRSKILLAPDCPDFPPDQWLNIVQGNVVDLDKVLTAHYSTDTEQKQVQEMGIFQISLRTSNTSRFIKTQADWSIAHYKYVRAIAFVLPWMRDSIQTYHDFILQMFASFHISAHSYVICFDRAVRLRVAHQKHIRLDDVAKFDDLRIIHLNPYGTVAFT</sequence>
<dbReference type="EMBL" id="MU267640">
    <property type="protein sequence ID" value="KAH7912978.1"/>
    <property type="molecule type" value="Genomic_DNA"/>
</dbReference>
<protein>
    <submittedName>
        <fullName evidence="1">Uncharacterized protein</fullName>
    </submittedName>
</protein>
<keyword evidence="2" id="KW-1185">Reference proteome</keyword>
<evidence type="ECO:0000313" key="1">
    <source>
        <dbReference type="EMBL" id="KAH7912978.1"/>
    </source>
</evidence>
<evidence type="ECO:0000313" key="2">
    <source>
        <dbReference type="Proteomes" id="UP000790377"/>
    </source>
</evidence>
<reference evidence="1" key="1">
    <citation type="journal article" date="2021" name="New Phytol.">
        <title>Evolutionary innovations through gain and loss of genes in the ectomycorrhizal Boletales.</title>
        <authorList>
            <person name="Wu G."/>
            <person name="Miyauchi S."/>
            <person name="Morin E."/>
            <person name="Kuo A."/>
            <person name="Drula E."/>
            <person name="Varga T."/>
            <person name="Kohler A."/>
            <person name="Feng B."/>
            <person name="Cao Y."/>
            <person name="Lipzen A."/>
            <person name="Daum C."/>
            <person name="Hundley H."/>
            <person name="Pangilinan J."/>
            <person name="Johnson J."/>
            <person name="Barry K."/>
            <person name="LaButti K."/>
            <person name="Ng V."/>
            <person name="Ahrendt S."/>
            <person name="Min B."/>
            <person name="Choi I.G."/>
            <person name="Park H."/>
            <person name="Plett J.M."/>
            <person name="Magnuson J."/>
            <person name="Spatafora J.W."/>
            <person name="Nagy L.G."/>
            <person name="Henrissat B."/>
            <person name="Grigoriev I.V."/>
            <person name="Yang Z.L."/>
            <person name="Xu J."/>
            <person name="Martin F.M."/>
        </authorList>
    </citation>
    <scope>NUCLEOTIDE SEQUENCE</scope>
    <source>
        <strain evidence="1">ATCC 28755</strain>
    </source>
</reference>
<proteinExistence type="predicted"/>
<comment type="caution">
    <text evidence="1">The sequence shown here is derived from an EMBL/GenBank/DDBJ whole genome shotgun (WGS) entry which is preliminary data.</text>
</comment>
<organism evidence="1 2">
    <name type="scientific">Hygrophoropsis aurantiaca</name>
    <dbReference type="NCBI Taxonomy" id="72124"/>
    <lineage>
        <taxon>Eukaryota</taxon>
        <taxon>Fungi</taxon>
        <taxon>Dikarya</taxon>
        <taxon>Basidiomycota</taxon>
        <taxon>Agaricomycotina</taxon>
        <taxon>Agaricomycetes</taxon>
        <taxon>Agaricomycetidae</taxon>
        <taxon>Boletales</taxon>
        <taxon>Coniophorineae</taxon>
        <taxon>Hygrophoropsidaceae</taxon>
        <taxon>Hygrophoropsis</taxon>
    </lineage>
</organism>
<dbReference type="Proteomes" id="UP000790377">
    <property type="component" value="Unassembled WGS sequence"/>
</dbReference>
<accession>A0ACB8AJ19</accession>
<feature type="non-terminal residue" evidence="1">
    <location>
        <position position="341"/>
    </location>
</feature>